<organism evidence="1 2">
    <name type="scientific">Solanum tuberosum</name>
    <name type="common">Potato</name>
    <dbReference type="NCBI Taxonomy" id="4113"/>
    <lineage>
        <taxon>Eukaryota</taxon>
        <taxon>Viridiplantae</taxon>
        <taxon>Streptophyta</taxon>
        <taxon>Embryophyta</taxon>
        <taxon>Tracheophyta</taxon>
        <taxon>Spermatophyta</taxon>
        <taxon>Magnoliopsida</taxon>
        <taxon>eudicotyledons</taxon>
        <taxon>Gunneridae</taxon>
        <taxon>Pentapetalae</taxon>
        <taxon>asterids</taxon>
        <taxon>lamiids</taxon>
        <taxon>Solanales</taxon>
        <taxon>Solanaceae</taxon>
        <taxon>Solanoideae</taxon>
        <taxon>Solaneae</taxon>
        <taxon>Solanum</taxon>
    </lineage>
</organism>
<reference evidence="1" key="2">
    <citation type="submission" date="2015-06" db="UniProtKB">
        <authorList>
            <consortium name="EnsemblPlants"/>
        </authorList>
    </citation>
    <scope>IDENTIFICATION</scope>
    <source>
        <strain evidence="1">DM1-3 516 R44</strain>
    </source>
</reference>
<evidence type="ECO:0000313" key="1">
    <source>
        <dbReference type="EnsemblPlants" id="PGSC0003DMT400018706"/>
    </source>
</evidence>
<dbReference type="HOGENOM" id="CLU_2946225_0_0_1"/>
<dbReference type="EnsemblPlants" id="PGSC0003DMT400018706">
    <property type="protein sequence ID" value="PGSC0003DMT400018706"/>
    <property type="gene ID" value="PGSC0003DMG400007246"/>
</dbReference>
<dbReference type="OrthoDB" id="2014168at2759"/>
<protein>
    <submittedName>
        <fullName evidence="1">Isoform 2 of Pentatricopeptide repeat-containing protein, chloroplastic</fullName>
    </submittedName>
</protein>
<name>M1AB12_SOLTU</name>
<reference evidence="2" key="1">
    <citation type="journal article" date="2011" name="Nature">
        <title>Genome sequence and analysis of the tuber crop potato.</title>
        <authorList>
            <consortium name="The Potato Genome Sequencing Consortium"/>
        </authorList>
    </citation>
    <scope>NUCLEOTIDE SEQUENCE [LARGE SCALE GENOMIC DNA]</scope>
    <source>
        <strain evidence="2">cv. DM1-3 516 R44</strain>
    </source>
</reference>
<keyword evidence="2" id="KW-1185">Reference proteome</keyword>
<sequence>MGGSLQFHFFSCNILLKGINSTGLSDKVGVRCSFLTIFDTDYCSVSKVLLSYAVKCNLCS</sequence>
<dbReference type="AlphaFoldDB" id="M1AB12"/>
<gene>
    <name evidence="1" type="primary">LOC102578676</name>
</gene>
<dbReference type="Gramene" id="PGSC0003DMT400018706">
    <property type="protein sequence ID" value="PGSC0003DMT400018706"/>
    <property type="gene ID" value="PGSC0003DMG400007246"/>
</dbReference>
<dbReference type="Proteomes" id="UP000011115">
    <property type="component" value="Unassembled WGS sequence"/>
</dbReference>
<accession>M1AB12</accession>
<evidence type="ECO:0000313" key="2">
    <source>
        <dbReference type="Proteomes" id="UP000011115"/>
    </source>
</evidence>
<proteinExistence type="predicted"/>
<dbReference type="ExpressionAtlas" id="M1AB12">
    <property type="expression patterns" value="baseline"/>
</dbReference>